<evidence type="ECO:0000256" key="1">
    <source>
        <dbReference type="SAM" id="MobiDB-lite"/>
    </source>
</evidence>
<feature type="compositionally biased region" description="Polar residues" evidence="1">
    <location>
        <begin position="70"/>
        <end position="83"/>
    </location>
</feature>
<dbReference type="EMBL" id="JAOAOG010000016">
    <property type="protein sequence ID" value="KAJ6254957.1"/>
    <property type="molecule type" value="Genomic_DNA"/>
</dbReference>
<organism evidence="2 3">
    <name type="scientific">Anaeramoeba flamelloides</name>
    <dbReference type="NCBI Taxonomy" id="1746091"/>
    <lineage>
        <taxon>Eukaryota</taxon>
        <taxon>Metamonada</taxon>
        <taxon>Anaeramoebidae</taxon>
        <taxon>Anaeramoeba</taxon>
    </lineage>
</organism>
<comment type="caution">
    <text evidence="2">The sequence shown here is derived from an EMBL/GenBank/DDBJ whole genome shotgun (WGS) entry which is preliminary data.</text>
</comment>
<evidence type="ECO:0000313" key="2">
    <source>
        <dbReference type="EMBL" id="KAJ6254957.1"/>
    </source>
</evidence>
<feature type="compositionally biased region" description="Acidic residues" evidence="1">
    <location>
        <begin position="431"/>
        <end position="440"/>
    </location>
</feature>
<name>A0ABQ8ZDI9_9EUKA</name>
<sequence>MSELELQEKINFFVGMGFNFDIVKKVVHQNPRLSQEYLYDRITNYNPNSNESSSETTDGQLMSLIESPTQNAISNGPQTTDSHPNMGLGGGGNGIANRSNYSQIDPNLKKKQNQFLPVSLKRVRNGDNYLNAYLQAYLSIPTFVEFLFRFYPQENSWQESLQKVKEKDLKTLKEQRKQDFESMNLIFELQSLATKLYWSDYKSTELEPMTVSKLSYQDINQKEEKENKKEEKEEMEKEKKEEKEEMEIKDVKQMKEEMKKKSQGINLSETKILSHRALIQEMEQALSLYSYITKAPIQKQVSQLHNQLCLNYTLDTSLQNVPLALNKEIPIEKLIKDPPNFLIFHLPNIRNNIFELPFELSFDNYLEHNLEEIKLKRQGIYELNTGIKETEKKFNDLLKYDKTTLSLDKVLSYVGNYLNNLNKKESKNENENENENENGNENENKNENDIEGKNDNPKEIEIDIEIETEEENEDQEEEEQEEEEKKRKTILQDILPFINILEKEALEKKEDLEKKLINQKNSLNQFILPKQSNEKFLLGAIIIERCVAPETFAASFSHWAYIKDFQRRTWIKVENEIIIDNIPFEKIYNDISPLQNKTSISTTSITYAKNAFYIREKTIGNYEKENQINYYNKIEIKRFLEPLISKDKLIEIGNQNNELSNQIQEYNQRFRMDPNSVRRKRNRERGSLKYGNIQSREEELGKIIEKEENVNFSKFEINWEKEVYDKNTVHKDLIPFRNEFEKRKKTVIQKFSEMDFSLVYFFGSKLFEEQHLRAILTIECFANIYKQNILNLQQKLLTNQIKELFLTRSMVDLNSFQELRKLNFQFLKIIGVFCKNEFNGLYLLYNLIKQAKQINCSVLNLLQIKHFLFFALAQSIRNILKSKKDSIGVLNAELLNWKILATISLECFDRKSLEFAYFKDNWLFCKNIYAQLINNNNDLQVLKESIDETSMVVDKDTTFDLVGYAKQFNIHSLIENIEMDGQLFLNYFDVMKIFQITYQDQIAEFLQIIKKF</sequence>
<protein>
    <submittedName>
        <fullName evidence="2">Chascon</fullName>
    </submittedName>
</protein>
<evidence type="ECO:0000313" key="3">
    <source>
        <dbReference type="Proteomes" id="UP001150062"/>
    </source>
</evidence>
<gene>
    <name evidence="2" type="ORF">M0813_12007</name>
</gene>
<dbReference type="Proteomes" id="UP001150062">
    <property type="component" value="Unassembled WGS sequence"/>
</dbReference>
<feature type="compositionally biased region" description="Basic and acidic residues" evidence="1">
    <location>
        <begin position="442"/>
        <end position="461"/>
    </location>
</feature>
<reference evidence="2" key="1">
    <citation type="submission" date="2022-08" db="EMBL/GenBank/DDBJ databases">
        <title>Novel sulfate-reducing endosymbionts in the free-living metamonad Anaeramoeba.</title>
        <authorList>
            <person name="Jerlstrom-Hultqvist J."/>
            <person name="Cepicka I."/>
            <person name="Gallot-Lavallee L."/>
            <person name="Salas-Leiva D."/>
            <person name="Curtis B.A."/>
            <person name="Zahonova K."/>
            <person name="Pipaliya S."/>
            <person name="Dacks J."/>
            <person name="Roger A.J."/>
        </authorList>
    </citation>
    <scope>NUCLEOTIDE SEQUENCE</scope>
    <source>
        <strain evidence="2">Schooner1</strain>
    </source>
</reference>
<feature type="region of interest" description="Disordered" evidence="1">
    <location>
        <begin position="217"/>
        <end position="247"/>
    </location>
</feature>
<accession>A0ABQ8ZDI9</accession>
<keyword evidence="3" id="KW-1185">Reference proteome</keyword>
<feature type="compositionally biased region" description="Basic and acidic residues" evidence="1">
    <location>
        <begin position="220"/>
        <end position="247"/>
    </location>
</feature>
<feature type="compositionally biased region" description="Acidic residues" evidence="1">
    <location>
        <begin position="462"/>
        <end position="482"/>
    </location>
</feature>
<feature type="region of interest" description="Disordered" evidence="1">
    <location>
        <begin position="423"/>
        <end position="487"/>
    </location>
</feature>
<feature type="region of interest" description="Disordered" evidence="1">
    <location>
        <begin position="70"/>
        <end position="101"/>
    </location>
</feature>
<proteinExistence type="predicted"/>